<accession>A0A0R3U3A5</accession>
<evidence type="ECO:0000256" key="7">
    <source>
        <dbReference type="RuleBase" id="RU003827"/>
    </source>
</evidence>
<proteinExistence type="inferred from homology"/>
<dbReference type="InterPro" id="IPR015720">
    <property type="entry name" value="Emp24-like"/>
</dbReference>
<evidence type="ECO:0000313" key="12">
    <source>
        <dbReference type="Proteomes" id="UP000267029"/>
    </source>
</evidence>
<evidence type="ECO:0000256" key="5">
    <source>
        <dbReference type="ARBA" id="ARBA00022989"/>
    </source>
</evidence>
<dbReference type="InterPro" id="IPR009038">
    <property type="entry name" value="GOLD_dom"/>
</dbReference>
<feature type="transmembrane region" description="Helical" evidence="8">
    <location>
        <begin position="182"/>
        <end position="201"/>
    </location>
</feature>
<keyword evidence="4 9" id="KW-0732">Signal</keyword>
<dbReference type="GO" id="GO:0016020">
    <property type="term" value="C:membrane"/>
    <property type="evidence" value="ECO:0007669"/>
    <property type="project" value="UniProtKB-SubCell"/>
</dbReference>
<dbReference type="STRING" id="53468.A0A0R3U3A5"/>
<dbReference type="PANTHER" id="PTHR22811">
    <property type="entry name" value="TRANSMEMBRANE EMP24 DOMAIN-CONTAINING PROTEIN"/>
    <property type="match status" value="1"/>
</dbReference>
<gene>
    <name evidence="11" type="ORF">MCOS_LOCUS1037</name>
</gene>
<evidence type="ECO:0000256" key="4">
    <source>
        <dbReference type="ARBA" id="ARBA00022729"/>
    </source>
</evidence>
<comment type="similarity">
    <text evidence="2 7">Belongs to the EMP24/GP25L family.</text>
</comment>
<protein>
    <recommendedName>
        <fullName evidence="10">GOLD domain-containing protein</fullName>
    </recommendedName>
</protein>
<dbReference type="Proteomes" id="UP000267029">
    <property type="component" value="Unassembled WGS sequence"/>
</dbReference>
<keyword evidence="5 8" id="KW-1133">Transmembrane helix</keyword>
<evidence type="ECO:0000256" key="6">
    <source>
        <dbReference type="ARBA" id="ARBA00023136"/>
    </source>
</evidence>
<dbReference type="SMART" id="SM01190">
    <property type="entry name" value="EMP24_GP25L"/>
    <property type="match status" value="1"/>
</dbReference>
<evidence type="ECO:0000256" key="1">
    <source>
        <dbReference type="ARBA" id="ARBA00004479"/>
    </source>
</evidence>
<dbReference type="OrthoDB" id="3427at2759"/>
<reference evidence="11 12" key="1">
    <citation type="submission" date="2018-10" db="EMBL/GenBank/DDBJ databases">
        <authorList>
            <consortium name="Pathogen Informatics"/>
        </authorList>
    </citation>
    <scope>NUCLEOTIDE SEQUENCE [LARGE SCALE GENOMIC DNA]</scope>
</reference>
<evidence type="ECO:0000259" key="10">
    <source>
        <dbReference type="PROSITE" id="PS50866"/>
    </source>
</evidence>
<organism evidence="11 12">
    <name type="scientific">Mesocestoides corti</name>
    <name type="common">Flatworm</name>
    <dbReference type="NCBI Taxonomy" id="53468"/>
    <lineage>
        <taxon>Eukaryota</taxon>
        <taxon>Metazoa</taxon>
        <taxon>Spiralia</taxon>
        <taxon>Lophotrochozoa</taxon>
        <taxon>Platyhelminthes</taxon>
        <taxon>Cestoda</taxon>
        <taxon>Eucestoda</taxon>
        <taxon>Cyclophyllidea</taxon>
        <taxon>Mesocestoididae</taxon>
        <taxon>Mesocestoides</taxon>
    </lineage>
</organism>
<name>A0A0R3U3A5_MESCO</name>
<comment type="subcellular location">
    <subcellularLocation>
        <location evidence="1 7">Membrane</location>
        <topology evidence="1 7">Single-pass type I membrane protein</topology>
    </subcellularLocation>
</comment>
<dbReference type="EMBL" id="UXSR01000112">
    <property type="protein sequence ID" value="VDD75034.1"/>
    <property type="molecule type" value="Genomic_DNA"/>
</dbReference>
<keyword evidence="3 7" id="KW-0812">Transmembrane</keyword>
<sequence>MAVLLWAVVTSLLFAHSVSGIYFHIKEGTVKCFLEEVPEDTLIAGMLLYKIAVLQDKQFVQSSEHGIHVEIKDPDGKVILSRMYSSEGRFVITSQTAGEHSICLSSSASSWSKNLLRVALDIAVGDHAVNYKEIASKEKLNDIELRIRQLLDQVAMLSKDQDFQRAREEYFRRLSESINNRVTWWSFAQVLLLVFTGFFQMRNLRSFFLAKKLV</sequence>
<evidence type="ECO:0000313" key="11">
    <source>
        <dbReference type="EMBL" id="VDD75034.1"/>
    </source>
</evidence>
<evidence type="ECO:0000256" key="8">
    <source>
        <dbReference type="SAM" id="Phobius"/>
    </source>
</evidence>
<feature type="domain" description="GOLD" evidence="10">
    <location>
        <begin position="30"/>
        <end position="124"/>
    </location>
</feature>
<evidence type="ECO:0000256" key="2">
    <source>
        <dbReference type="ARBA" id="ARBA00007104"/>
    </source>
</evidence>
<feature type="signal peptide" evidence="9">
    <location>
        <begin position="1"/>
        <end position="20"/>
    </location>
</feature>
<evidence type="ECO:0000256" key="3">
    <source>
        <dbReference type="ARBA" id="ARBA00022692"/>
    </source>
</evidence>
<dbReference type="PROSITE" id="PS50866">
    <property type="entry name" value="GOLD"/>
    <property type="match status" value="1"/>
</dbReference>
<dbReference type="AlphaFoldDB" id="A0A0R3U3A5"/>
<keyword evidence="12" id="KW-1185">Reference proteome</keyword>
<feature type="chain" id="PRO_5030017398" description="GOLD domain-containing protein" evidence="9">
    <location>
        <begin position="21"/>
        <end position="214"/>
    </location>
</feature>
<evidence type="ECO:0000256" key="9">
    <source>
        <dbReference type="SAM" id="SignalP"/>
    </source>
</evidence>
<dbReference type="Pfam" id="PF01105">
    <property type="entry name" value="EMP24_GP25L"/>
    <property type="match status" value="1"/>
</dbReference>
<keyword evidence="6 8" id="KW-0472">Membrane</keyword>